<keyword evidence="1" id="KW-0472">Membrane</keyword>
<dbReference type="EMBL" id="JAQQWE010000007">
    <property type="protein sequence ID" value="KAK7946436.1"/>
    <property type="molecule type" value="Genomic_DNA"/>
</dbReference>
<comment type="caution">
    <text evidence="2">The sequence shown here is derived from an EMBL/GenBank/DDBJ whole genome shotgun (WGS) entry which is preliminary data.</text>
</comment>
<name>A0ABR1Q3L8_9PEZI</name>
<keyword evidence="3" id="KW-1185">Reference proteome</keyword>
<dbReference type="RefSeq" id="XP_066696470.1">
    <property type="nucleotide sequence ID" value="XM_066846979.1"/>
</dbReference>
<reference evidence="2 3" key="1">
    <citation type="submission" date="2023-01" db="EMBL/GenBank/DDBJ databases">
        <title>Analysis of 21 Apiospora genomes using comparative genomics revels a genus with tremendous synthesis potential of carbohydrate active enzymes and secondary metabolites.</title>
        <authorList>
            <person name="Sorensen T."/>
        </authorList>
    </citation>
    <scope>NUCLEOTIDE SEQUENCE [LARGE SCALE GENOMIC DNA]</scope>
    <source>
        <strain evidence="2 3">CBS 24483</strain>
    </source>
</reference>
<sequence length="285" mass="31355">MTNGGAPTSSAPLRHQYSNVGLDRFYPTPNRSDWNDVLQVVNKKWSAPFPGNGTFTISQTVANNLTELMTQMYRATSLGGNEDFGDAFPETETGMYGFTDALFDVNVNNHGEDHATSVSNDAGAAAKTPIASFARVARGLSEYVRNNDNLASSGGGNAESQANWNGKAWRQETYIEVRWVFLTLPLVVLAATLALLSVAILRSRGKGARVWKSSSLALLFHDVYVEMATAASDDPRDKLKKTETEETARQWHLEADSIKCMNEKSEKLEARLVANSDRLRFVVLQ</sequence>
<evidence type="ECO:0000313" key="2">
    <source>
        <dbReference type="EMBL" id="KAK7946436.1"/>
    </source>
</evidence>
<keyword evidence="1" id="KW-1133">Transmembrane helix</keyword>
<evidence type="ECO:0000256" key="1">
    <source>
        <dbReference type="SAM" id="Phobius"/>
    </source>
</evidence>
<proteinExistence type="predicted"/>
<gene>
    <name evidence="2" type="ORF">PG986_010757</name>
</gene>
<organism evidence="2 3">
    <name type="scientific">Apiospora aurea</name>
    <dbReference type="NCBI Taxonomy" id="335848"/>
    <lineage>
        <taxon>Eukaryota</taxon>
        <taxon>Fungi</taxon>
        <taxon>Dikarya</taxon>
        <taxon>Ascomycota</taxon>
        <taxon>Pezizomycotina</taxon>
        <taxon>Sordariomycetes</taxon>
        <taxon>Xylariomycetidae</taxon>
        <taxon>Amphisphaeriales</taxon>
        <taxon>Apiosporaceae</taxon>
        <taxon>Apiospora</taxon>
    </lineage>
</organism>
<protein>
    <submittedName>
        <fullName evidence="2">Uncharacterized protein</fullName>
    </submittedName>
</protein>
<dbReference type="PANTHER" id="PTHR35394:SF5">
    <property type="entry name" value="DUF3176 DOMAIN-CONTAINING PROTEIN"/>
    <property type="match status" value="1"/>
</dbReference>
<feature type="transmembrane region" description="Helical" evidence="1">
    <location>
        <begin position="179"/>
        <end position="201"/>
    </location>
</feature>
<dbReference type="Proteomes" id="UP001391051">
    <property type="component" value="Unassembled WGS sequence"/>
</dbReference>
<dbReference type="GeneID" id="92080041"/>
<evidence type="ECO:0000313" key="3">
    <source>
        <dbReference type="Proteomes" id="UP001391051"/>
    </source>
</evidence>
<keyword evidence="1" id="KW-0812">Transmembrane</keyword>
<dbReference type="PANTHER" id="PTHR35394">
    <property type="entry name" value="DUF3176 DOMAIN-CONTAINING PROTEIN"/>
    <property type="match status" value="1"/>
</dbReference>
<accession>A0ABR1Q3L8</accession>